<dbReference type="AlphaFoldDB" id="A0ABD3PRA0"/>
<protein>
    <recommendedName>
        <fullName evidence="3">ABC transporter domain-containing protein</fullName>
    </recommendedName>
</protein>
<dbReference type="InterPro" id="IPR003439">
    <property type="entry name" value="ABC_transporter-like_ATP-bd"/>
</dbReference>
<evidence type="ECO:0000313" key="5">
    <source>
        <dbReference type="Proteomes" id="UP001530400"/>
    </source>
</evidence>
<dbReference type="SUPFAM" id="SSF52540">
    <property type="entry name" value="P-loop containing nucleoside triphosphate hydrolases"/>
    <property type="match status" value="1"/>
</dbReference>
<keyword evidence="2" id="KW-0067">ATP-binding</keyword>
<reference evidence="4 5" key="1">
    <citation type="submission" date="2024-10" db="EMBL/GenBank/DDBJ databases">
        <title>Updated reference genomes for cyclostephanoid diatoms.</title>
        <authorList>
            <person name="Roberts W.R."/>
            <person name="Alverson A.J."/>
        </authorList>
    </citation>
    <scope>NUCLEOTIDE SEQUENCE [LARGE SCALE GENOMIC DNA]</scope>
    <source>
        <strain evidence="4 5">AJA010-31</strain>
    </source>
</reference>
<comment type="caution">
    <text evidence="4">The sequence shown here is derived from an EMBL/GenBank/DDBJ whole genome shotgun (WGS) entry which is preliminary data.</text>
</comment>
<name>A0ABD3PRA0_9STRA</name>
<dbReference type="PANTHER" id="PTHR43158">
    <property type="entry name" value="SKFA PEPTIDE EXPORT ATP-BINDING PROTEIN SKFE"/>
    <property type="match status" value="1"/>
</dbReference>
<evidence type="ECO:0000313" key="4">
    <source>
        <dbReference type="EMBL" id="KAL3790452.1"/>
    </source>
</evidence>
<dbReference type="SMART" id="SM00382">
    <property type="entry name" value="AAA"/>
    <property type="match status" value="1"/>
</dbReference>
<dbReference type="InterPro" id="IPR003593">
    <property type="entry name" value="AAA+_ATPase"/>
</dbReference>
<dbReference type="Gene3D" id="3.40.50.300">
    <property type="entry name" value="P-loop containing nucleotide triphosphate hydrolases"/>
    <property type="match status" value="1"/>
</dbReference>
<evidence type="ECO:0000259" key="3">
    <source>
        <dbReference type="PROSITE" id="PS50893"/>
    </source>
</evidence>
<dbReference type="EMBL" id="JALLPJ020000501">
    <property type="protein sequence ID" value="KAL3790452.1"/>
    <property type="molecule type" value="Genomic_DNA"/>
</dbReference>
<dbReference type="PROSITE" id="PS50893">
    <property type="entry name" value="ABC_TRANSPORTER_2"/>
    <property type="match status" value="1"/>
</dbReference>
<evidence type="ECO:0000256" key="2">
    <source>
        <dbReference type="ARBA" id="ARBA00022840"/>
    </source>
</evidence>
<accession>A0ABD3PRA0</accession>
<keyword evidence="1" id="KW-0547">Nucleotide-binding</keyword>
<dbReference type="PANTHER" id="PTHR43158:SF2">
    <property type="entry name" value="SKFA PEPTIDE EXPORT ATP-BINDING PROTEIN SKFE"/>
    <property type="match status" value="1"/>
</dbReference>
<dbReference type="Proteomes" id="UP001530400">
    <property type="component" value="Unassembled WGS sequence"/>
</dbReference>
<dbReference type="InterPro" id="IPR027417">
    <property type="entry name" value="P-loop_NTPase"/>
</dbReference>
<dbReference type="Pfam" id="PF00005">
    <property type="entry name" value="ABC_tran"/>
    <property type="match status" value="1"/>
</dbReference>
<feature type="domain" description="ABC transporter" evidence="3">
    <location>
        <begin position="19"/>
        <end position="253"/>
    </location>
</feature>
<keyword evidence="5" id="KW-1185">Reference proteome</keyword>
<evidence type="ECO:0000256" key="1">
    <source>
        <dbReference type="ARBA" id="ARBA00022741"/>
    </source>
</evidence>
<dbReference type="GO" id="GO:0005524">
    <property type="term" value="F:ATP binding"/>
    <property type="evidence" value="ECO:0007669"/>
    <property type="project" value="UniProtKB-KW"/>
</dbReference>
<sequence length="352" mass="40504">MEEEKKSEEPTVAEVVDPVNIENLTFAYDMNKDPNIVGLNCKIEPNSKVILVGANGAGKSTLLRILTGQIFMGMSSKKFSINGKPKANDQYNGVAYLGGTWKRRRTGFEGMCPYTMDVAASEMMADWQEQFKERRDELVRVLGVNLNWRMLECSDGQRKKVRIMIKLLRPFQLCVIDEFAADLDIFSRKRFFDYLTKECEARGASVVYCTHIFDQADEWASHVMFMQLNKVLSPVHFLATYEPYQNILARTGKYRSFCPMYTLVLEELERQYREQSELFEDDNKCLADVIMDQQGQELGGDRHEAEEAGDQTGWVSGRLTRQFITEEQVAAREERKQKRIALENQQSNAEAM</sequence>
<organism evidence="4 5">
    <name type="scientific">Cyclotella atomus</name>
    <dbReference type="NCBI Taxonomy" id="382360"/>
    <lineage>
        <taxon>Eukaryota</taxon>
        <taxon>Sar</taxon>
        <taxon>Stramenopiles</taxon>
        <taxon>Ochrophyta</taxon>
        <taxon>Bacillariophyta</taxon>
        <taxon>Coscinodiscophyceae</taxon>
        <taxon>Thalassiosirophycidae</taxon>
        <taxon>Stephanodiscales</taxon>
        <taxon>Stephanodiscaceae</taxon>
        <taxon>Cyclotella</taxon>
    </lineage>
</organism>
<proteinExistence type="predicted"/>
<gene>
    <name evidence="4" type="ORF">ACHAWO_007142</name>
</gene>